<feature type="compositionally biased region" description="Basic residues" evidence="3">
    <location>
        <begin position="401"/>
        <end position="410"/>
    </location>
</feature>
<feature type="compositionally biased region" description="Gly residues" evidence="3">
    <location>
        <begin position="497"/>
        <end position="506"/>
    </location>
</feature>
<keyword evidence="4" id="KW-0812">Transmembrane</keyword>
<name>A0A1Y3B3W6_EURMA</name>
<accession>A0A1Y3B3W6</accession>
<sequence length="506" mass="56204">FTVNKLFWNKNLDDYLAINYKDSHGNLFKKNLSSFEIIDQIDELSGIKMPFMMNETTGELKLRSLVDYEIITGYSLMITAQDCAWYQKQTSIPFNVWVDDIEDFIGYNLIDSDKLYHSSSSKPDPMSIGVMVVIFFFVILILVISTSFLVYHNQRKRLLSETRKISGTGCSSTLRPYDVHCQFSNDMVQRLQQQAQQQQQQQQQEIINCIAGAAVNHRSQIPSQSGSGQHIRLNSNFSQSPLPQVTSPVVGIQHCLSSSQQAVPVVNNSRNSVRKTTQQRLPVGQLSSTSHVPIPMTTKPDIAAAPPLPPSLPLMNSNPNVHLMNSAPTVASSIYTHSNSENYTDNYSNILASAEHYDLENASSIAPSDIDIVYHYKGYRNRDRIGNMHHHLNSGGSQTSKGHHHHHHAPLSRLSPSVSELSSAHPHILTLQDLRESQTTGRASLPPPPQPPIMNHRIPPPPPPPPQPSQSSTNNKPALINDEIENNSYGAYSVYTGVGGDSTGGW</sequence>
<dbReference type="GO" id="GO:0016020">
    <property type="term" value="C:membrane"/>
    <property type="evidence" value="ECO:0007669"/>
    <property type="project" value="InterPro"/>
</dbReference>
<evidence type="ECO:0000313" key="6">
    <source>
        <dbReference type="EMBL" id="OTF73995.1"/>
    </source>
</evidence>
<evidence type="ECO:0000259" key="5">
    <source>
        <dbReference type="PROSITE" id="PS50268"/>
    </source>
</evidence>
<dbReference type="AlphaFoldDB" id="A0A1Y3B3W6"/>
<feature type="compositionally biased region" description="Pro residues" evidence="3">
    <location>
        <begin position="445"/>
        <end position="468"/>
    </location>
</feature>
<reference evidence="6 7" key="1">
    <citation type="submission" date="2017-03" db="EMBL/GenBank/DDBJ databases">
        <title>Genome Survey of Euroglyphus maynei.</title>
        <authorList>
            <person name="Arlian L.G."/>
            <person name="Morgan M.S."/>
            <person name="Rider S.D."/>
        </authorList>
    </citation>
    <scope>NUCLEOTIDE SEQUENCE [LARGE SCALE GENOMIC DNA]</scope>
    <source>
        <strain evidence="6">Arlian Lab</strain>
        <tissue evidence="6">Whole body</tissue>
    </source>
</reference>
<evidence type="ECO:0000256" key="3">
    <source>
        <dbReference type="SAM" id="MobiDB-lite"/>
    </source>
</evidence>
<feature type="compositionally biased region" description="Low complexity" evidence="3">
    <location>
        <begin position="411"/>
        <end position="423"/>
    </location>
</feature>
<dbReference type="InterPro" id="IPR002126">
    <property type="entry name" value="Cadherin-like_dom"/>
</dbReference>
<feature type="domain" description="Cadherin" evidence="5">
    <location>
        <begin position="35"/>
        <end position="127"/>
    </location>
</feature>
<keyword evidence="4" id="KW-1133">Transmembrane helix</keyword>
<keyword evidence="1" id="KW-0106">Calcium</keyword>
<feature type="region of interest" description="Disordered" evidence="3">
    <location>
        <begin position="385"/>
        <end position="506"/>
    </location>
</feature>
<dbReference type="GO" id="GO:0007156">
    <property type="term" value="P:homophilic cell adhesion via plasma membrane adhesion molecules"/>
    <property type="evidence" value="ECO:0007669"/>
    <property type="project" value="InterPro"/>
</dbReference>
<dbReference type="InterPro" id="IPR015919">
    <property type="entry name" value="Cadherin-like_sf"/>
</dbReference>
<feature type="non-terminal residue" evidence="6">
    <location>
        <position position="1"/>
    </location>
</feature>
<dbReference type="EMBL" id="MUJZ01049158">
    <property type="protein sequence ID" value="OTF73995.1"/>
    <property type="molecule type" value="Genomic_DNA"/>
</dbReference>
<comment type="caution">
    <text evidence="6">The sequence shown here is derived from an EMBL/GenBank/DDBJ whole genome shotgun (WGS) entry which is preliminary data.</text>
</comment>
<dbReference type="GO" id="GO:0005509">
    <property type="term" value="F:calcium ion binding"/>
    <property type="evidence" value="ECO:0007669"/>
    <property type="project" value="UniProtKB-UniRule"/>
</dbReference>
<evidence type="ECO:0000256" key="2">
    <source>
        <dbReference type="SAM" id="Coils"/>
    </source>
</evidence>
<feature type="region of interest" description="Disordered" evidence="3">
    <location>
        <begin position="266"/>
        <end position="293"/>
    </location>
</feature>
<evidence type="ECO:0000256" key="4">
    <source>
        <dbReference type="SAM" id="Phobius"/>
    </source>
</evidence>
<dbReference type="CDD" id="cd11304">
    <property type="entry name" value="Cadherin_repeat"/>
    <property type="match status" value="1"/>
</dbReference>
<proteinExistence type="predicted"/>
<dbReference type="OrthoDB" id="6252479at2759"/>
<organism evidence="6 7">
    <name type="scientific">Euroglyphus maynei</name>
    <name type="common">Mayne's house dust mite</name>
    <dbReference type="NCBI Taxonomy" id="6958"/>
    <lineage>
        <taxon>Eukaryota</taxon>
        <taxon>Metazoa</taxon>
        <taxon>Ecdysozoa</taxon>
        <taxon>Arthropoda</taxon>
        <taxon>Chelicerata</taxon>
        <taxon>Arachnida</taxon>
        <taxon>Acari</taxon>
        <taxon>Acariformes</taxon>
        <taxon>Sarcoptiformes</taxon>
        <taxon>Astigmata</taxon>
        <taxon>Psoroptidia</taxon>
        <taxon>Analgoidea</taxon>
        <taxon>Pyroglyphidae</taxon>
        <taxon>Pyroglyphinae</taxon>
        <taxon>Euroglyphus</taxon>
    </lineage>
</organism>
<keyword evidence="2" id="KW-0175">Coiled coil</keyword>
<feature type="compositionally biased region" description="Polar residues" evidence="3">
    <location>
        <begin position="275"/>
        <end position="291"/>
    </location>
</feature>
<keyword evidence="7" id="KW-1185">Reference proteome</keyword>
<protein>
    <recommendedName>
        <fullName evidence="5">Cadherin domain-containing protein</fullName>
    </recommendedName>
</protein>
<dbReference type="PROSITE" id="PS50268">
    <property type="entry name" value="CADHERIN_2"/>
    <property type="match status" value="1"/>
</dbReference>
<feature type="transmembrane region" description="Helical" evidence="4">
    <location>
        <begin position="128"/>
        <end position="151"/>
    </location>
</feature>
<gene>
    <name evidence="6" type="ORF">BLA29_003963</name>
</gene>
<keyword evidence="4" id="KW-0472">Membrane</keyword>
<dbReference type="Proteomes" id="UP000194236">
    <property type="component" value="Unassembled WGS sequence"/>
</dbReference>
<dbReference type="SUPFAM" id="SSF49313">
    <property type="entry name" value="Cadherin-like"/>
    <property type="match status" value="1"/>
</dbReference>
<evidence type="ECO:0000313" key="7">
    <source>
        <dbReference type="Proteomes" id="UP000194236"/>
    </source>
</evidence>
<dbReference type="Gene3D" id="2.60.40.60">
    <property type="entry name" value="Cadherins"/>
    <property type="match status" value="1"/>
</dbReference>
<feature type="coiled-coil region" evidence="2">
    <location>
        <begin position="181"/>
        <end position="208"/>
    </location>
</feature>
<evidence type="ECO:0000256" key="1">
    <source>
        <dbReference type="PROSITE-ProRule" id="PRU00043"/>
    </source>
</evidence>